<dbReference type="Proteomes" id="UP000343335">
    <property type="component" value="Unassembled WGS sequence"/>
</dbReference>
<evidence type="ECO:0000313" key="2">
    <source>
        <dbReference type="EMBL" id="VVE00859.1"/>
    </source>
</evidence>
<organism evidence="2 3">
    <name type="scientific">Pandoraea commovens</name>
    <dbReference type="NCBI Taxonomy" id="2508289"/>
    <lineage>
        <taxon>Bacteria</taxon>
        <taxon>Pseudomonadati</taxon>
        <taxon>Pseudomonadota</taxon>
        <taxon>Betaproteobacteria</taxon>
        <taxon>Burkholderiales</taxon>
        <taxon>Burkholderiaceae</taxon>
        <taxon>Pandoraea</taxon>
    </lineage>
</organism>
<dbReference type="AlphaFoldDB" id="A0A5E4UPB1"/>
<keyword evidence="1" id="KW-1133">Transmembrane helix</keyword>
<protein>
    <submittedName>
        <fullName evidence="2">Uncharacterized protein</fullName>
    </submittedName>
</protein>
<name>A0A5E4UPB1_9BURK</name>
<reference evidence="2 3" key="1">
    <citation type="submission" date="2019-08" db="EMBL/GenBank/DDBJ databases">
        <authorList>
            <person name="Peeters C."/>
        </authorList>
    </citation>
    <scope>NUCLEOTIDE SEQUENCE [LARGE SCALE GENOMIC DNA]</scope>
    <source>
        <strain evidence="2 3">LMG 31010</strain>
    </source>
</reference>
<evidence type="ECO:0000256" key="1">
    <source>
        <dbReference type="SAM" id="Phobius"/>
    </source>
</evidence>
<feature type="transmembrane region" description="Helical" evidence="1">
    <location>
        <begin position="38"/>
        <end position="62"/>
    </location>
</feature>
<evidence type="ECO:0000313" key="3">
    <source>
        <dbReference type="Proteomes" id="UP000343335"/>
    </source>
</evidence>
<dbReference type="EMBL" id="CABPSA010000003">
    <property type="protein sequence ID" value="VVE00859.1"/>
    <property type="molecule type" value="Genomic_DNA"/>
</dbReference>
<keyword evidence="1" id="KW-0812">Transmembrane</keyword>
<sequence length="119" mass="12836">MEKPAHIGAPVSVKNPTVSSRCVLTTPSPHTTAMKKKIALAAFLAVPGSFAILALACLHPVLRRELARAAGLEPVFANVSRQVVLLALVYHLNMHHRHRERAVRACLARGGVDCDVFAQ</sequence>
<keyword evidence="1" id="KW-0472">Membrane</keyword>
<proteinExistence type="predicted"/>
<accession>A0A5E4UPB1</accession>
<gene>
    <name evidence="2" type="ORF">PCO31010_02136</name>
</gene>